<evidence type="ECO:0000313" key="12">
    <source>
        <dbReference type="Proteomes" id="UP000186817"/>
    </source>
</evidence>
<dbReference type="GO" id="GO:0006790">
    <property type="term" value="P:sulfur compound metabolic process"/>
    <property type="evidence" value="ECO:0007669"/>
    <property type="project" value="TreeGrafter"/>
</dbReference>
<keyword evidence="12" id="KW-1185">Reference proteome</keyword>
<dbReference type="SMART" id="SM00230">
    <property type="entry name" value="CysPc"/>
    <property type="match status" value="1"/>
</dbReference>
<dbReference type="GO" id="GO:0008482">
    <property type="term" value="F:sulfite oxidase activity"/>
    <property type="evidence" value="ECO:0007669"/>
    <property type="project" value="TreeGrafter"/>
</dbReference>
<dbReference type="InterPro" id="IPR001300">
    <property type="entry name" value="Peptidase_C2_calpain_cat"/>
</dbReference>
<dbReference type="SUPFAM" id="SSF56524">
    <property type="entry name" value="Oxidoreductase molybdopterin-binding domain"/>
    <property type="match status" value="1"/>
</dbReference>
<dbReference type="PANTHER" id="PTHR19372:SF7">
    <property type="entry name" value="SULFITE OXIDASE, MITOCHONDRIAL"/>
    <property type="match status" value="1"/>
</dbReference>
<evidence type="ECO:0000256" key="3">
    <source>
        <dbReference type="ARBA" id="ARBA00022617"/>
    </source>
</evidence>
<dbReference type="InterPro" id="IPR036400">
    <property type="entry name" value="Cyt_B5-like_heme/steroid_sf"/>
</dbReference>
<feature type="region of interest" description="Disordered" evidence="8">
    <location>
        <begin position="1572"/>
        <end position="1609"/>
    </location>
</feature>
<dbReference type="PROSITE" id="PS50255">
    <property type="entry name" value="CYTOCHROME_B5_2"/>
    <property type="match status" value="1"/>
</dbReference>
<feature type="region of interest" description="Disordered" evidence="8">
    <location>
        <begin position="536"/>
        <end position="1554"/>
    </location>
</feature>
<dbReference type="GO" id="GO:0030151">
    <property type="term" value="F:molybdenum ion binding"/>
    <property type="evidence" value="ECO:0007669"/>
    <property type="project" value="InterPro"/>
</dbReference>
<dbReference type="CDD" id="cd00051">
    <property type="entry name" value="EFh"/>
    <property type="match status" value="1"/>
</dbReference>
<dbReference type="SUPFAM" id="SSF55856">
    <property type="entry name" value="Cytochrome b5-like heme/steroid binding domain"/>
    <property type="match status" value="1"/>
</dbReference>
<dbReference type="EMBL" id="LSRX01000150">
    <property type="protein sequence ID" value="OLQ06908.1"/>
    <property type="molecule type" value="Genomic_DNA"/>
</dbReference>
<comment type="cofactor">
    <cofactor evidence="1">
        <name>Mo-molybdopterin</name>
        <dbReference type="ChEBI" id="CHEBI:71302"/>
    </cofactor>
</comment>
<dbReference type="GO" id="GO:0043546">
    <property type="term" value="F:molybdopterin cofactor binding"/>
    <property type="evidence" value="ECO:0007669"/>
    <property type="project" value="TreeGrafter"/>
</dbReference>
<evidence type="ECO:0000256" key="8">
    <source>
        <dbReference type="SAM" id="MobiDB-lite"/>
    </source>
</evidence>
<dbReference type="InterPro" id="IPR014756">
    <property type="entry name" value="Ig_E-set"/>
</dbReference>
<evidence type="ECO:0000256" key="2">
    <source>
        <dbReference type="ARBA" id="ARBA00022505"/>
    </source>
</evidence>
<dbReference type="InterPro" id="IPR018506">
    <property type="entry name" value="Cyt_B5_heme-BS"/>
</dbReference>
<dbReference type="SUPFAM" id="SSF54001">
    <property type="entry name" value="Cysteine proteinases"/>
    <property type="match status" value="1"/>
</dbReference>
<comment type="caution">
    <text evidence="11">The sequence shown here is derived from an EMBL/GenBank/DDBJ whole genome shotgun (WGS) entry which is preliminary data.</text>
</comment>
<keyword evidence="4" id="KW-0479">Metal-binding</keyword>
<evidence type="ECO:0000259" key="9">
    <source>
        <dbReference type="PROSITE" id="PS50203"/>
    </source>
</evidence>
<evidence type="ECO:0000256" key="6">
    <source>
        <dbReference type="ARBA" id="ARBA00023004"/>
    </source>
</evidence>
<dbReference type="GO" id="GO:0004198">
    <property type="term" value="F:calcium-dependent cysteine-type endopeptidase activity"/>
    <property type="evidence" value="ECO:0007669"/>
    <property type="project" value="InterPro"/>
</dbReference>
<dbReference type="Pfam" id="PF03404">
    <property type="entry name" value="Mo-co_dimer"/>
    <property type="match status" value="1"/>
</dbReference>
<dbReference type="GO" id="GO:0006508">
    <property type="term" value="P:proteolysis"/>
    <property type="evidence" value="ECO:0007669"/>
    <property type="project" value="InterPro"/>
</dbReference>
<dbReference type="InterPro" id="IPR011992">
    <property type="entry name" value="EF-hand-dom_pair"/>
</dbReference>
<proteinExistence type="predicted"/>
<dbReference type="GO" id="GO:0005739">
    <property type="term" value="C:mitochondrion"/>
    <property type="evidence" value="ECO:0007669"/>
    <property type="project" value="TreeGrafter"/>
</dbReference>
<keyword evidence="3" id="KW-0349">Heme</keyword>
<accession>A0A1Q9EHQ4</accession>
<dbReference type="InterPro" id="IPR000572">
    <property type="entry name" value="OxRdtase_Mopterin-bd_dom"/>
</dbReference>
<feature type="domain" description="Cytochrome b5 heme-binding" evidence="10">
    <location>
        <begin position="1790"/>
        <end position="1869"/>
    </location>
</feature>
<keyword evidence="2" id="KW-0500">Molybdenum</keyword>
<protein>
    <submittedName>
        <fullName evidence="11">Putative sulfite oxidase, mitochondrial</fullName>
    </submittedName>
</protein>
<gene>
    <name evidence="11" type="ORF">AK812_SmicGene9783</name>
</gene>
<feature type="domain" description="Calpain catalytic" evidence="9">
    <location>
        <begin position="268"/>
        <end position="536"/>
    </location>
</feature>
<dbReference type="InterPro" id="IPR001199">
    <property type="entry name" value="Cyt_B5-like_heme/steroid-bd"/>
</dbReference>
<dbReference type="Gene3D" id="1.10.238.10">
    <property type="entry name" value="EF-hand"/>
    <property type="match status" value="1"/>
</dbReference>
<dbReference type="PRINTS" id="PR00407">
    <property type="entry name" value="EUMOPTERIN"/>
</dbReference>
<dbReference type="FunFam" id="3.10.120.10:FF:000007">
    <property type="entry name" value="Sulfite oxidase, mitochondrial"/>
    <property type="match status" value="1"/>
</dbReference>
<sequence length="2336" mass="246500">MKQARAGDGLLDKSELHALLQKGNPTFTEEEVSILFTQISRNDDKVTFDEFVDYVYDRELKQSKKELSFWEKKVDEMKKISEAHMAEVDRVCFHGAFLHEDLNGRFSKADWSFNDLPVYERGYPEAYIFYGWTEDGKKQGWFVASRVPKAGSVKRYKMFNPSSHAAGPHLCTAIWRNPSGKLDSLRLKFLKLAQCQEEGRCLDVELWDGHVPEQFQVDESMHDALEDEWEHEWQEEAGEGVEDFGAEGYELMYEGGEEPAPDEDFAEVWQDPDFPAAEKSVGSAEGWDDWRRVSLMHPQAHLFCRVTSDDAISDALIGNSWFLSAMACVAEYPAWIVSAFRLNTTLTANGAYAVRFYHPGKQRFQFVEIDDRIPTLKGGPMSAGVTPEGEVWVALLEKAFAKFCGSYRAVEGGSVAYGLLYLCGGGLAESFERSAGATRWKHIYTKWHGKDQETLDRKLAEGVEEDGLELDQDSLWVVLREYMEFCYPVAATVIPETIEGAGLMPKLAYSVIGAREVKLKQGKVQLMLMMLAARPPADGSKSLSESPADADDARPPADGSKSLSESPADADDARPPADGSKSLSESPADADDARPPADGSKSLSESPADADDARPPADGSKSLSESPADADDARPPADGSKSLSESPADADDARPPADGSKSLSESPADADDARPPADGSKSLSESPADADDARPPADGSKSLSESPADADDARPPADGSKSLSESPADADDARPPADGSKSLSESPADADDARPPADGSKSLSESPADADDARPPADGSKSLSESPADADDARPPADGSKSLSESPADADDARPPADGSKSLSESPADADDARPPADGSKSLSESPADADDARPPADGSKSLSESPADADDARPPADGSKSLSESPADADDARPPADGSKSLSESPADADDARPPADGSKSLSESPADADDARPPADGSKSLSESPADADDARPPADGSKSLSESPADADDARPPADGSKSLSESPADADDARPPADGSKSLSESPADADDARPPADGSKSLSESPADADDARPPADGSKSLSESPADADDARPPADGSKSLSESPADADDARPPADGSKSLSESPADADDARPPADGSKSLSESPADADDARPPADGSKSLSESPADADDARPPADGSKSLSESPADADDARPPADGSKSLSESPADADDARPPADGSKSLSESPADADDARPPADGSKSLSESPADADDARPPADGSKSLSESPADADDARPPADGSKSLSESPADADDARPPADGSKSLSESPADADDARPPADGSKSLSESPADADDARPPADGSKSLSESPADADDARPPADGSKSLSESPADADDARPPADGSKSLSESPADADDARPPADGSKSLSESPADADDARPPADGSKSLSESPADADDARPPADGSKSLSESPADADDARPPADGSKSLSESPADADDARPPADGSKSLSESPADADDARPPADGSKSLSESPADADDARPPADGSKSLSESPADADDARPPADGSKSLSESPADADDARPPADGSKSLSESPADADDARPPADGSKSLSESPADADDAKIRWCGSRQFWAGRWKQEFEGSPADADDARPCGRADGRESLKGSPADADAGDGKESLKGGALMRMMRLEGEFVGKRFCREVQLMLMMLARAVTNCHRSTGGKEISQGSPADADDARPCGHELPPAGREVQLMLMMLVRAEFSDWFVFAIRMATLVDCIVNVVTVTAQGWSCMARNHLRAVGCAALAVFQAPLPYRQKGPKSRPPASCDEWYPGYDWSHDSRHFVAPRWRGAAGHNKEPVFRRTDVQQHDGRHGSIWVTYRDGVYDITQYVTRHPGGKLILQAAGGPVDGWWKHWAQHHLSPEVPAALETLRIGRLLDYETEEDLERYGGGAWETEQTAPGREESRRTAVILSEVPFQTETCLSEMAEEFLTPRGKLYVRNHAPVPAIETASDHIITFASEGGVELDLTVGELQKRFPCRRITSILQCTGNRAADNIVANGYRSSRFVGGDGEWSGAGMLGNALWTGFRLDDVLRTLFPSVQTMSAAAVQELHLTLEGADGFYTSIPLSLALEKSADCLLATHMNGEELSPDHGFPVRALLPGVAGARNVKWLTKLTIGKESDAPWTANYYRDAGRSAPIYALPMNSVILSPEPGAWLDASAGAVEVRGVAYAGGGPHAIQAVELSADKGQTWQPATCLFAEIPQDDRQGPCRGWVRFESVVRLPPSGSGVRGSGKVSGAPLTELWCRARDVSGHVQPECSGPNDGYIYNGYHRVPLVRTLKPPLATSGRWSDTSDAWEDCPAAKQQVHFKPNVTGTFWMSYADFGALSSCECCLYDDAGRRAH</sequence>
<evidence type="ECO:0000256" key="5">
    <source>
        <dbReference type="ARBA" id="ARBA00023002"/>
    </source>
</evidence>
<dbReference type="Pfam" id="PF00174">
    <property type="entry name" value="Oxidored_molyb"/>
    <property type="match status" value="1"/>
</dbReference>
<dbReference type="InterPro" id="IPR038765">
    <property type="entry name" value="Papain-like_cys_pep_sf"/>
</dbReference>
<dbReference type="Gene3D" id="3.10.120.10">
    <property type="entry name" value="Cytochrome b5-like heme/steroid binding domain"/>
    <property type="match status" value="1"/>
</dbReference>
<dbReference type="PROSITE" id="PS50203">
    <property type="entry name" value="CALPAIN_CAT"/>
    <property type="match status" value="1"/>
</dbReference>
<dbReference type="PROSITE" id="PS00191">
    <property type="entry name" value="CYTOCHROME_B5_1"/>
    <property type="match status" value="1"/>
</dbReference>
<evidence type="ECO:0000256" key="7">
    <source>
        <dbReference type="PROSITE-ProRule" id="PRU00239"/>
    </source>
</evidence>
<dbReference type="Pfam" id="PF00648">
    <property type="entry name" value="Peptidase_C2"/>
    <property type="match status" value="1"/>
</dbReference>
<reference evidence="11 12" key="1">
    <citation type="submission" date="2016-02" db="EMBL/GenBank/DDBJ databases">
        <title>Genome analysis of coral dinoflagellate symbionts highlights evolutionary adaptations to a symbiotic lifestyle.</title>
        <authorList>
            <person name="Aranda M."/>
            <person name="Li Y."/>
            <person name="Liew Y.J."/>
            <person name="Baumgarten S."/>
            <person name="Simakov O."/>
            <person name="Wilson M."/>
            <person name="Piel J."/>
            <person name="Ashoor H."/>
            <person name="Bougouffa S."/>
            <person name="Bajic V.B."/>
            <person name="Ryu T."/>
            <person name="Ravasi T."/>
            <person name="Bayer T."/>
            <person name="Micklem G."/>
            <person name="Kim H."/>
            <person name="Bhak J."/>
            <person name="Lajeunesse T.C."/>
            <person name="Voolstra C.R."/>
        </authorList>
    </citation>
    <scope>NUCLEOTIDE SEQUENCE [LARGE SCALE GENOMIC DNA]</scope>
    <source>
        <strain evidence="11 12">CCMP2467</strain>
    </source>
</reference>
<dbReference type="Proteomes" id="UP000186817">
    <property type="component" value="Unassembled WGS sequence"/>
</dbReference>
<dbReference type="Pfam" id="PF00173">
    <property type="entry name" value="Cyt-b5"/>
    <property type="match status" value="1"/>
</dbReference>
<comment type="caution">
    <text evidence="7">Lacks conserved residue(s) required for the propagation of feature annotation.</text>
</comment>
<evidence type="ECO:0000259" key="10">
    <source>
        <dbReference type="PROSITE" id="PS50255"/>
    </source>
</evidence>
<evidence type="ECO:0000256" key="4">
    <source>
        <dbReference type="ARBA" id="ARBA00022723"/>
    </source>
</evidence>
<dbReference type="InterPro" id="IPR005066">
    <property type="entry name" value="MoCF_OxRdtse_dimer"/>
</dbReference>
<organism evidence="11 12">
    <name type="scientific">Symbiodinium microadriaticum</name>
    <name type="common">Dinoflagellate</name>
    <name type="synonym">Zooxanthella microadriatica</name>
    <dbReference type="NCBI Taxonomy" id="2951"/>
    <lineage>
        <taxon>Eukaryota</taxon>
        <taxon>Sar</taxon>
        <taxon>Alveolata</taxon>
        <taxon>Dinophyceae</taxon>
        <taxon>Suessiales</taxon>
        <taxon>Symbiodiniaceae</taxon>
        <taxon>Symbiodinium</taxon>
    </lineage>
</organism>
<dbReference type="PANTHER" id="PTHR19372">
    <property type="entry name" value="SULFITE REDUCTASE"/>
    <property type="match status" value="1"/>
</dbReference>
<dbReference type="SUPFAM" id="SSF47473">
    <property type="entry name" value="EF-hand"/>
    <property type="match status" value="1"/>
</dbReference>
<evidence type="ECO:0000256" key="1">
    <source>
        <dbReference type="ARBA" id="ARBA00001924"/>
    </source>
</evidence>
<feature type="compositionally biased region" description="Basic and acidic residues" evidence="8">
    <location>
        <begin position="1580"/>
        <end position="1594"/>
    </location>
</feature>
<keyword evidence="6" id="KW-0408">Iron</keyword>
<dbReference type="InterPro" id="IPR008335">
    <property type="entry name" value="Mopterin_OxRdtase_euk"/>
</dbReference>
<dbReference type="OMA" id="EDEWEHE"/>
<dbReference type="SUPFAM" id="SSF81296">
    <property type="entry name" value="E set domains"/>
    <property type="match status" value="1"/>
</dbReference>
<dbReference type="Gene3D" id="3.90.70.10">
    <property type="entry name" value="Cysteine proteinases"/>
    <property type="match status" value="1"/>
</dbReference>
<dbReference type="InterPro" id="IPR002048">
    <property type="entry name" value="EF_hand_dom"/>
</dbReference>
<dbReference type="Gene3D" id="3.90.420.10">
    <property type="entry name" value="Oxidoreductase, molybdopterin-binding domain"/>
    <property type="match status" value="1"/>
</dbReference>
<dbReference type="GO" id="GO:0005509">
    <property type="term" value="F:calcium ion binding"/>
    <property type="evidence" value="ECO:0007669"/>
    <property type="project" value="InterPro"/>
</dbReference>
<dbReference type="OrthoDB" id="418089at2759"/>
<dbReference type="SMART" id="SM01117">
    <property type="entry name" value="Cyt-b5"/>
    <property type="match status" value="1"/>
</dbReference>
<dbReference type="GO" id="GO:0020037">
    <property type="term" value="F:heme binding"/>
    <property type="evidence" value="ECO:0007669"/>
    <property type="project" value="InterPro"/>
</dbReference>
<dbReference type="Gene3D" id="2.60.40.650">
    <property type="match status" value="1"/>
</dbReference>
<keyword evidence="5" id="KW-0560">Oxidoreductase</keyword>
<name>A0A1Q9EHQ4_SYMMI</name>
<dbReference type="InterPro" id="IPR036374">
    <property type="entry name" value="OxRdtase_Mopterin-bd_sf"/>
</dbReference>
<evidence type="ECO:0000313" key="11">
    <source>
        <dbReference type="EMBL" id="OLQ06908.1"/>
    </source>
</evidence>